<evidence type="ECO:0000313" key="1">
    <source>
        <dbReference type="EMBL" id="GBE85808.1"/>
    </source>
</evidence>
<dbReference type="RefSeq" id="XP_027616721.1">
    <property type="nucleotide sequence ID" value="XM_027760920.1"/>
</dbReference>
<dbReference type="InParanoid" id="A0A401GUB3"/>
<name>A0A401GUB3_9APHY</name>
<dbReference type="AlphaFoldDB" id="A0A401GUB3"/>
<gene>
    <name evidence="1" type="ORF">SCP_0803300</name>
</gene>
<accession>A0A401GUB3</accession>
<keyword evidence="2" id="KW-1185">Reference proteome</keyword>
<proteinExistence type="predicted"/>
<dbReference type="GeneID" id="38782725"/>
<sequence>MWGGYARCRRRITSNFGYANPLSFSLPAFGVLMRELAAAVPRVETEAKWMKTEAKV</sequence>
<dbReference type="Proteomes" id="UP000287166">
    <property type="component" value="Unassembled WGS sequence"/>
</dbReference>
<evidence type="ECO:0000313" key="2">
    <source>
        <dbReference type="Proteomes" id="UP000287166"/>
    </source>
</evidence>
<reference evidence="1 2" key="1">
    <citation type="journal article" date="2018" name="Sci. Rep.">
        <title>Genome sequence of the cauliflower mushroom Sparassis crispa (Hanabiratake) and its association with beneficial usage.</title>
        <authorList>
            <person name="Kiyama R."/>
            <person name="Furutani Y."/>
            <person name="Kawaguchi K."/>
            <person name="Nakanishi T."/>
        </authorList>
    </citation>
    <scope>NUCLEOTIDE SEQUENCE [LARGE SCALE GENOMIC DNA]</scope>
</reference>
<dbReference type="EMBL" id="BFAD01000008">
    <property type="protein sequence ID" value="GBE85808.1"/>
    <property type="molecule type" value="Genomic_DNA"/>
</dbReference>
<comment type="caution">
    <text evidence="1">The sequence shown here is derived from an EMBL/GenBank/DDBJ whole genome shotgun (WGS) entry which is preliminary data.</text>
</comment>
<organism evidence="1 2">
    <name type="scientific">Sparassis crispa</name>
    <dbReference type="NCBI Taxonomy" id="139825"/>
    <lineage>
        <taxon>Eukaryota</taxon>
        <taxon>Fungi</taxon>
        <taxon>Dikarya</taxon>
        <taxon>Basidiomycota</taxon>
        <taxon>Agaricomycotina</taxon>
        <taxon>Agaricomycetes</taxon>
        <taxon>Polyporales</taxon>
        <taxon>Sparassidaceae</taxon>
        <taxon>Sparassis</taxon>
    </lineage>
</organism>
<protein>
    <submittedName>
        <fullName evidence="1">Uncharacterized protein</fullName>
    </submittedName>
</protein>